<keyword evidence="4 6" id="KW-1133">Transmembrane helix</keyword>
<gene>
    <name evidence="7" type="ORF">Sviol_56480</name>
</gene>
<evidence type="ECO:0000313" key="8">
    <source>
        <dbReference type="Proteomes" id="UP001050808"/>
    </source>
</evidence>
<sequence>MVHQHGGGQPGGAALLAAAFALGGGVAYLLAAARLRRRGDRWPFVRDLCFAAGTAVLVAAVLVTPPGGPFTAHMTQHVATGMVAPLLLVLARPITLALRFLPSGGRRRLLAVLRSRPVGVLANPPVAALLDVGGLWLLYRTPLFTAAHERPWLMALVHLHVFAAGLLFSAVVCSLDPLPRRPGVVLRSAALIGAGGAHAVLAKTLYATPPPGTGLAPGDLSAAAELMYYGGDLVEIALAAVIGLQWYAAGGRRLAREGRRTAGTGEPPASASYGQ</sequence>
<feature type="transmembrane region" description="Helical" evidence="6">
    <location>
        <begin position="226"/>
        <end position="249"/>
    </location>
</feature>
<dbReference type="InterPro" id="IPR019108">
    <property type="entry name" value="Caa3_assmbl_CtaG-rel"/>
</dbReference>
<accession>A0ABQ3QVD8</accession>
<dbReference type="Pfam" id="PF09678">
    <property type="entry name" value="Caa3_CtaG"/>
    <property type="match status" value="1"/>
</dbReference>
<feature type="transmembrane region" description="Helical" evidence="6">
    <location>
        <begin position="151"/>
        <end position="172"/>
    </location>
</feature>
<keyword evidence="2" id="KW-1003">Cell membrane</keyword>
<evidence type="ECO:0000256" key="3">
    <source>
        <dbReference type="ARBA" id="ARBA00022692"/>
    </source>
</evidence>
<evidence type="ECO:0000256" key="6">
    <source>
        <dbReference type="SAM" id="Phobius"/>
    </source>
</evidence>
<feature type="transmembrane region" description="Helical" evidence="6">
    <location>
        <begin position="121"/>
        <end position="139"/>
    </location>
</feature>
<comment type="caution">
    <text evidence="7">The sequence shown here is derived from an EMBL/GenBank/DDBJ whole genome shotgun (WGS) entry which is preliminary data.</text>
</comment>
<feature type="transmembrane region" description="Helical" evidence="6">
    <location>
        <begin position="83"/>
        <end position="101"/>
    </location>
</feature>
<evidence type="ECO:0000313" key="7">
    <source>
        <dbReference type="EMBL" id="GHI41240.1"/>
    </source>
</evidence>
<keyword evidence="5 6" id="KW-0472">Membrane</keyword>
<keyword evidence="3 6" id="KW-0812">Transmembrane</keyword>
<evidence type="ECO:0000256" key="4">
    <source>
        <dbReference type="ARBA" id="ARBA00022989"/>
    </source>
</evidence>
<evidence type="ECO:0000256" key="5">
    <source>
        <dbReference type="ARBA" id="ARBA00023136"/>
    </source>
</evidence>
<name>A0ABQ3QVD8_9ACTN</name>
<evidence type="ECO:0000256" key="2">
    <source>
        <dbReference type="ARBA" id="ARBA00022475"/>
    </source>
</evidence>
<comment type="subcellular location">
    <subcellularLocation>
        <location evidence="1">Cell membrane</location>
        <topology evidence="1">Multi-pass membrane protein</topology>
    </subcellularLocation>
</comment>
<keyword evidence="8" id="KW-1185">Reference proteome</keyword>
<feature type="transmembrane region" description="Helical" evidence="6">
    <location>
        <begin position="184"/>
        <end position="206"/>
    </location>
</feature>
<dbReference type="Proteomes" id="UP001050808">
    <property type="component" value="Unassembled WGS sequence"/>
</dbReference>
<feature type="transmembrane region" description="Helical" evidence="6">
    <location>
        <begin position="44"/>
        <end position="63"/>
    </location>
</feature>
<feature type="transmembrane region" description="Helical" evidence="6">
    <location>
        <begin position="12"/>
        <end position="32"/>
    </location>
</feature>
<dbReference type="EMBL" id="BNDY01000017">
    <property type="protein sequence ID" value="GHI41240.1"/>
    <property type="molecule type" value="Genomic_DNA"/>
</dbReference>
<organism evidence="7 8">
    <name type="scientific">Streptomyces violascens</name>
    <dbReference type="NCBI Taxonomy" id="67381"/>
    <lineage>
        <taxon>Bacteria</taxon>
        <taxon>Bacillati</taxon>
        <taxon>Actinomycetota</taxon>
        <taxon>Actinomycetes</taxon>
        <taxon>Kitasatosporales</taxon>
        <taxon>Streptomycetaceae</taxon>
        <taxon>Streptomyces</taxon>
    </lineage>
</organism>
<proteinExistence type="predicted"/>
<reference evidence="7" key="1">
    <citation type="submission" date="2024-05" db="EMBL/GenBank/DDBJ databases">
        <title>Whole genome shotgun sequence of Streptomyces violascens NBRC 12920.</title>
        <authorList>
            <person name="Komaki H."/>
            <person name="Tamura T."/>
        </authorList>
    </citation>
    <scope>NUCLEOTIDE SEQUENCE</scope>
    <source>
        <strain evidence="7">NBRC 12920</strain>
    </source>
</reference>
<evidence type="ECO:0000256" key="1">
    <source>
        <dbReference type="ARBA" id="ARBA00004651"/>
    </source>
</evidence>
<protein>
    <submittedName>
        <fullName evidence="7">Membrane protein</fullName>
    </submittedName>
</protein>
<dbReference type="RefSeq" id="WP_189966508.1">
    <property type="nucleotide sequence ID" value="NZ_BMUA01000016.1"/>
</dbReference>